<feature type="region of interest" description="Disordered" evidence="1">
    <location>
        <begin position="38"/>
        <end position="57"/>
    </location>
</feature>
<sequence>MLDEPTTNSPSTIVIRRPTSPMVVLVRVACGVGFLCLPSLSSPPTPTPTSSQEQTPMGAMELEILGMNFGCVLAALADAKIPENDCILPLASKLLGYAIVAASTTVKLPQVPSLSLSPPS</sequence>
<comment type="caution">
    <text evidence="2">The sequence shown here is derived from an EMBL/GenBank/DDBJ whole genome shotgun (WGS) entry which is preliminary data.</text>
</comment>
<evidence type="ECO:0000256" key="1">
    <source>
        <dbReference type="SAM" id="MobiDB-lite"/>
    </source>
</evidence>
<organism evidence="2 3">
    <name type="scientific">Eleusine coracana subsp. coracana</name>
    <dbReference type="NCBI Taxonomy" id="191504"/>
    <lineage>
        <taxon>Eukaryota</taxon>
        <taxon>Viridiplantae</taxon>
        <taxon>Streptophyta</taxon>
        <taxon>Embryophyta</taxon>
        <taxon>Tracheophyta</taxon>
        <taxon>Spermatophyta</taxon>
        <taxon>Magnoliopsida</taxon>
        <taxon>Liliopsida</taxon>
        <taxon>Poales</taxon>
        <taxon>Poaceae</taxon>
        <taxon>PACMAD clade</taxon>
        <taxon>Chloridoideae</taxon>
        <taxon>Cynodonteae</taxon>
        <taxon>Eleusininae</taxon>
        <taxon>Eleusine</taxon>
    </lineage>
</organism>
<protein>
    <submittedName>
        <fullName evidence="2">Uncharacterized protein</fullName>
    </submittedName>
</protein>
<reference evidence="2" key="2">
    <citation type="submission" date="2021-12" db="EMBL/GenBank/DDBJ databases">
        <title>Resequencing data analysis of finger millet.</title>
        <authorList>
            <person name="Hatakeyama M."/>
            <person name="Aluri S."/>
            <person name="Balachadran M.T."/>
            <person name="Sivarajan S.R."/>
            <person name="Poveda L."/>
            <person name="Shimizu-Inatsugi R."/>
            <person name="Schlapbach R."/>
            <person name="Sreeman S.M."/>
            <person name="Shimizu K.K."/>
        </authorList>
    </citation>
    <scope>NUCLEOTIDE SEQUENCE</scope>
</reference>
<dbReference type="Proteomes" id="UP001054889">
    <property type="component" value="Unassembled WGS sequence"/>
</dbReference>
<reference evidence="2" key="1">
    <citation type="journal article" date="2018" name="DNA Res.">
        <title>Multiple hybrid de novo genome assembly of finger millet, an orphan allotetraploid crop.</title>
        <authorList>
            <person name="Hatakeyama M."/>
            <person name="Aluri S."/>
            <person name="Balachadran M.T."/>
            <person name="Sivarajan S.R."/>
            <person name="Patrignani A."/>
            <person name="Gruter S."/>
            <person name="Poveda L."/>
            <person name="Shimizu-Inatsugi R."/>
            <person name="Baeten J."/>
            <person name="Francoijs K.J."/>
            <person name="Nataraja K.N."/>
            <person name="Reddy Y.A.N."/>
            <person name="Phadnis S."/>
            <person name="Ravikumar R.L."/>
            <person name="Schlapbach R."/>
            <person name="Sreeman S.M."/>
            <person name="Shimizu K.K."/>
        </authorList>
    </citation>
    <scope>NUCLEOTIDE SEQUENCE</scope>
</reference>
<dbReference type="EMBL" id="BQKI01000084">
    <property type="protein sequence ID" value="GJN32292.1"/>
    <property type="molecule type" value="Genomic_DNA"/>
</dbReference>
<evidence type="ECO:0000313" key="3">
    <source>
        <dbReference type="Proteomes" id="UP001054889"/>
    </source>
</evidence>
<evidence type="ECO:0000313" key="2">
    <source>
        <dbReference type="EMBL" id="GJN32292.1"/>
    </source>
</evidence>
<gene>
    <name evidence="2" type="primary">gb20789</name>
    <name evidence="2" type="ORF">PR202_gb20789</name>
</gene>
<proteinExistence type="predicted"/>
<dbReference type="AlphaFoldDB" id="A0AAV5FBM1"/>
<keyword evidence="3" id="KW-1185">Reference proteome</keyword>
<name>A0AAV5FBM1_ELECO</name>
<accession>A0AAV5FBM1</accession>